<accession>A0A0W1R7A0</accession>
<feature type="transmembrane region" description="Helical" evidence="1">
    <location>
        <begin position="145"/>
        <end position="161"/>
    </location>
</feature>
<dbReference type="PANTHER" id="PTHR23530:SF1">
    <property type="entry name" value="PERMEASE, MAJOR FACILITATOR SUPERFAMILY-RELATED"/>
    <property type="match status" value="1"/>
</dbReference>
<protein>
    <submittedName>
        <fullName evidence="3">MFS transporter</fullName>
    </submittedName>
</protein>
<proteinExistence type="predicted"/>
<keyword evidence="1" id="KW-0812">Transmembrane</keyword>
<keyword evidence="1" id="KW-0472">Membrane</keyword>
<feature type="domain" description="Major facilitator superfamily (MFS) profile" evidence="2">
    <location>
        <begin position="1"/>
        <end position="402"/>
    </location>
</feature>
<sequence length="412" mass="44688">MSFGVGRRSSSQVLAYYAYKATKAVEFYRPIMYLYFLSQGLTFAEIAVLESLYNLTTVLGEIPTGYVGDRIGRRNSLLVGTVLISMTLLAIGLAESFAALSVLYVCWSMGYNFRSGSEDAWLYDALTDDRSEDEFAHVRGRGESMALLVGVGASVVGGYLGGLDLSYPFFVAAGVTSLGLVVLLSIDESETYEQTRADRLGFRETLTIVRETVSKRNIRSFVLYYFVLFSAVSYLVFIFLQPVFEGVVPQYGVSEGQIEPLLGWFYAAISLVAAGLSYRAGWISERVGLRRWFAVIPLVVGVSLAAMSVVPLLAIPVLLFVRGISETTRTLAGQYVNDRIDSLGRATVLSAMAMVSGLTVIPFQLGGGVLSDVRSPLSTLGVAGVVLVVGSLAIYAWERPVRTATSSRGPVE</sequence>
<dbReference type="SUPFAM" id="SSF103473">
    <property type="entry name" value="MFS general substrate transporter"/>
    <property type="match status" value="1"/>
</dbReference>
<dbReference type="STRING" id="1514971.AUR64_15930"/>
<feature type="transmembrane region" description="Helical" evidence="1">
    <location>
        <begin position="33"/>
        <end position="56"/>
    </location>
</feature>
<dbReference type="PANTHER" id="PTHR23530">
    <property type="entry name" value="TRANSPORT PROTEIN-RELATED"/>
    <property type="match status" value="1"/>
</dbReference>
<dbReference type="Gene3D" id="1.20.1250.20">
    <property type="entry name" value="MFS general substrate transporter like domains"/>
    <property type="match status" value="1"/>
</dbReference>
<keyword evidence="1" id="KW-1133">Transmembrane helix</keyword>
<dbReference type="Proteomes" id="UP000054387">
    <property type="component" value="Unassembled WGS sequence"/>
</dbReference>
<dbReference type="Pfam" id="PF07690">
    <property type="entry name" value="MFS_1"/>
    <property type="match status" value="1"/>
</dbReference>
<dbReference type="InterPro" id="IPR036259">
    <property type="entry name" value="MFS_trans_sf"/>
</dbReference>
<feature type="transmembrane region" description="Helical" evidence="1">
    <location>
        <begin position="76"/>
        <end position="107"/>
    </location>
</feature>
<dbReference type="PROSITE" id="PS50850">
    <property type="entry name" value="MFS"/>
    <property type="match status" value="1"/>
</dbReference>
<comment type="caution">
    <text evidence="3">The sequence shown here is derived from an EMBL/GenBank/DDBJ whole genome shotgun (WGS) entry which is preliminary data.</text>
</comment>
<dbReference type="InterPro" id="IPR020846">
    <property type="entry name" value="MFS_dom"/>
</dbReference>
<feature type="transmembrane region" description="Helical" evidence="1">
    <location>
        <begin position="261"/>
        <end position="280"/>
    </location>
</feature>
<evidence type="ECO:0000313" key="3">
    <source>
        <dbReference type="EMBL" id="KTG09274.1"/>
    </source>
</evidence>
<organism evidence="3 4">
    <name type="scientific">Haloprofundus marisrubri</name>
    <dbReference type="NCBI Taxonomy" id="1514971"/>
    <lineage>
        <taxon>Archaea</taxon>
        <taxon>Methanobacteriati</taxon>
        <taxon>Methanobacteriota</taxon>
        <taxon>Stenosarchaea group</taxon>
        <taxon>Halobacteria</taxon>
        <taxon>Halobacteriales</taxon>
        <taxon>Haloferacaceae</taxon>
        <taxon>Haloprofundus</taxon>
    </lineage>
</organism>
<reference evidence="3 4" key="1">
    <citation type="submission" date="2015-12" db="EMBL/GenBank/DDBJ databases">
        <title>Haloprofundus marisrubri gen. nov., sp. nov., an extremely halophilic archaeon isolated from the Discovery deep brine-seawater interface in the Red Sea.</title>
        <authorList>
            <person name="Zhang G."/>
            <person name="Stingl U."/>
            <person name="Rashid M."/>
        </authorList>
    </citation>
    <scope>NUCLEOTIDE SEQUENCE [LARGE SCALE GENOMIC DNA]</scope>
    <source>
        <strain evidence="3 4">SB9</strain>
    </source>
</reference>
<name>A0A0W1R7A0_9EURY</name>
<gene>
    <name evidence="3" type="ORF">AUR64_15930</name>
</gene>
<feature type="transmembrane region" description="Helical" evidence="1">
    <location>
        <begin position="167"/>
        <end position="186"/>
    </location>
</feature>
<evidence type="ECO:0000256" key="1">
    <source>
        <dbReference type="SAM" id="Phobius"/>
    </source>
</evidence>
<dbReference type="RefSeq" id="WP_058582426.1">
    <property type="nucleotide sequence ID" value="NZ_LOPU01000029.1"/>
</dbReference>
<dbReference type="InterPro" id="IPR053160">
    <property type="entry name" value="MFS_DHA3_Transporter"/>
</dbReference>
<evidence type="ECO:0000313" key="4">
    <source>
        <dbReference type="Proteomes" id="UP000054387"/>
    </source>
</evidence>
<dbReference type="EMBL" id="LOPU01000029">
    <property type="protein sequence ID" value="KTG09274.1"/>
    <property type="molecule type" value="Genomic_DNA"/>
</dbReference>
<keyword evidence="4" id="KW-1185">Reference proteome</keyword>
<feature type="transmembrane region" description="Helical" evidence="1">
    <location>
        <begin position="292"/>
        <end position="321"/>
    </location>
</feature>
<evidence type="ECO:0000259" key="2">
    <source>
        <dbReference type="PROSITE" id="PS50850"/>
    </source>
</evidence>
<feature type="transmembrane region" description="Helical" evidence="1">
    <location>
        <begin position="346"/>
        <end position="365"/>
    </location>
</feature>
<dbReference type="InterPro" id="IPR011701">
    <property type="entry name" value="MFS"/>
</dbReference>
<feature type="transmembrane region" description="Helical" evidence="1">
    <location>
        <begin position="222"/>
        <end position="241"/>
    </location>
</feature>
<dbReference type="GO" id="GO:0022857">
    <property type="term" value="F:transmembrane transporter activity"/>
    <property type="evidence" value="ECO:0007669"/>
    <property type="project" value="InterPro"/>
</dbReference>
<feature type="transmembrane region" description="Helical" evidence="1">
    <location>
        <begin position="377"/>
        <end position="397"/>
    </location>
</feature>
<dbReference type="AlphaFoldDB" id="A0A0W1R7A0"/>